<evidence type="ECO:0000313" key="5">
    <source>
        <dbReference type="EMBL" id="CAL1568983.1"/>
    </source>
</evidence>
<evidence type="ECO:0000256" key="1">
    <source>
        <dbReference type="ARBA" id="ARBA00022679"/>
    </source>
</evidence>
<protein>
    <recommendedName>
        <fullName evidence="4">HECT domain-containing protein</fullName>
    </recommendedName>
</protein>
<dbReference type="Proteomes" id="UP001497482">
    <property type="component" value="Chromosome 1"/>
</dbReference>
<feature type="domain" description="HECT" evidence="4">
    <location>
        <begin position="118"/>
        <end position="158"/>
    </location>
</feature>
<reference evidence="5 6" key="1">
    <citation type="submission" date="2024-04" db="EMBL/GenBank/DDBJ databases">
        <authorList>
            <person name="Waldvogel A.-M."/>
            <person name="Schoenle A."/>
        </authorList>
    </citation>
    <scope>NUCLEOTIDE SEQUENCE [LARGE SCALE GENOMIC DNA]</scope>
</reference>
<evidence type="ECO:0000313" key="6">
    <source>
        <dbReference type="Proteomes" id="UP001497482"/>
    </source>
</evidence>
<dbReference type="Gene3D" id="3.30.2410.10">
    <property type="entry name" value="Hect, E3 ligase catalytic domain"/>
    <property type="match status" value="1"/>
</dbReference>
<dbReference type="EMBL" id="OZ035823">
    <property type="protein sequence ID" value="CAL1568983.1"/>
    <property type="molecule type" value="Genomic_DNA"/>
</dbReference>
<evidence type="ECO:0000256" key="2">
    <source>
        <dbReference type="ARBA" id="ARBA00022786"/>
    </source>
</evidence>
<accession>A0AAV2IWJ9</accession>
<dbReference type="GO" id="GO:0004842">
    <property type="term" value="F:ubiquitin-protein transferase activity"/>
    <property type="evidence" value="ECO:0007669"/>
    <property type="project" value="InterPro"/>
</dbReference>
<sequence length="158" mass="17877">MSAPVTPQEHVSSPQITEGWKIEPDPTEAVKIFKQDILQKSSDVQYTSQIILGKINWPLQDEDGDSDVSLEDACRITGYLRTFIENASSNLLGELLQFWVGWNVLPRYLDVEVVEGTFPKSSTCFHLLKLPRHYKEYSVFERDLLAAIESVDTGFGLV</sequence>
<evidence type="ECO:0000256" key="3">
    <source>
        <dbReference type="PROSITE-ProRule" id="PRU00104"/>
    </source>
</evidence>
<dbReference type="Pfam" id="PF00632">
    <property type="entry name" value="HECT"/>
    <property type="match status" value="1"/>
</dbReference>
<name>A0AAV2IWJ9_KNICA</name>
<organism evidence="5 6">
    <name type="scientific">Knipowitschia caucasica</name>
    <name type="common">Caucasian dwarf goby</name>
    <name type="synonym">Pomatoschistus caucasicus</name>
    <dbReference type="NCBI Taxonomy" id="637954"/>
    <lineage>
        <taxon>Eukaryota</taxon>
        <taxon>Metazoa</taxon>
        <taxon>Chordata</taxon>
        <taxon>Craniata</taxon>
        <taxon>Vertebrata</taxon>
        <taxon>Euteleostomi</taxon>
        <taxon>Actinopterygii</taxon>
        <taxon>Neopterygii</taxon>
        <taxon>Teleostei</taxon>
        <taxon>Neoteleostei</taxon>
        <taxon>Acanthomorphata</taxon>
        <taxon>Gobiaria</taxon>
        <taxon>Gobiiformes</taxon>
        <taxon>Gobioidei</taxon>
        <taxon>Gobiidae</taxon>
        <taxon>Gobiinae</taxon>
        <taxon>Knipowitschia</taxon>
    </lineage>
</organism>
<dbReference type="PROSITE" id="PS50237">
    <property type="entry name" value="HECT"/>
    <property type="match status" value="1"/>
</dbReference>
<proteinExistence type="predicted"/>
<keyword evidence="6" id="KW-1185">Reference proteome</keyword>
<dbReference type="AlphaFoldDB" id="A0AAV2IWJ9"/>
<keyword evidence="2 3" id="KW-0833">Ubl conjugation pathway</keyword>
<evidence type="ECO:0000259" key="4">
    <source>
        <dbReference type="PROSITE" id="PS50237"/>
    </source>
</evidence>
<keyword evidence="1" id="KW-0808">Transferase</keyword>
<dbReference type="InterPro" id="IPR035983">
    <property type="entry name" value="Hect_E3_ubiquitin_ligase"/>
</dbReference>
<dbReference type="SUPFAM" id="SSF56204">
    <property type="entry name" value="Hect, E3 ligase catalytic domain"/>
    <property type="match status" value="1"/>
</dbReference>
<gene>
    <name evidence="5" type="ORF">KC01_LOCUS1500</name>
</gene>
<dbReference type="InterPro" id="IPR000569">
    <property type="entry name" value="HECT_dom"/>
</dbReference>
<feature type="active site" description="Glycyl thioester intermediate" evidence="3">
    <location>
        <position position="124"/>
    </location>
</feature>